<organism evidence="2">
    <name type="scientific">uncultured Thermomicrobiales bacterium</name>
    <dbReference type="NCBI Taxonomy" id="1645740"/>
    <lineage>
        <taxon>Bacteria</taxon>
        <taxon>Pseudomonadati</taxon>
        <taxon>Thermomicrobiota</taxon>
        <taxon>Thermomicrobia</taxon>
        <taxon>Thermomicrobiales</taxon>
        <taxon>environmental samples</taxon>
    </lineage>
</organism>
<feature type="region of interest" description="Disordered" evidence="1">
    <location>
        <begin position="25"/>
        <end position="45"/>
    </location>
</feature>
<name>A0A6J4V251_9BACT</name>
<gene>
    <name evidence="2" type="ORF">AVDCRST_MAG19-1966</name>
</gene>
<dbReference type="InterPro" id="IPR006311">
    <property type="entry name" value="TAT_signal"/>
</dbReference>
<reference evidence="2" key="1">
    <citation type="submission" date="2020-02" db="EMBL/GenBank/DDBJ databases">
        <authorList>
            <person name="Meier V. D."/>
        </authorList>
    </citation>
    <scope>NUCLEOTIDE SEQUENCE</scope>
    <source>
        <strain evidence="2">AVDCRST_MAG19</strain>
    </source>
</reference>
<sequence>MGRVVERRTVLAVVGAAGLALGLGGGAGAYPPPGQGEGTDTNEASRACSAAVVRQQQAGLQGSGAKRGGEAPTNCDHYWQNEGFIGRDFTPAAEE</sequence>
<dbReference type="AlphaFoldDB" id="A0A6J4V251"/>
<protein>
    <submittedName>
        <fullName evidence="2">Uncharacterized protein</fullName>
    </submittedName>
</protein>
<evidence type="ECO:0000256" key="1">
    <source>
        <dbReference type="SAM" id="MobiDB-lite"/>
    </source>
</evidence>
<accession>A0A6J4V251</accession>
<proteinExistence type="predicted"/>
<dbReference type="EMBL" id="CADCWL010000085">
    <property type="protein sequence ID" value="CAA9562767.1"/>
    <property type="molecule type" value="Genomic_DNA"/>
</dbReference>
<dbReference type="PROSITE" id="PS51318">
    <property type="entry name" value="TAT"/>
    <property type="match status" value="1"/>
</dbReference>
<evidence type="ECO:0000313" key="2">
    <source>
        <dbReference type="EMBL" id="CAA9562767.1"/>
    </source>
</evidence>